<keyword evidence="3 5" id="KW-0175">Coiled coil</keyword>
<keyword evidence="8" id="KW-0282">Flagellum</keyword>
<gene>
    <name evidence="8" type="ordered locus">Tnap_1642</name>
</gene>
<dbReference type="RefSeq" id="WP_012896579.1">
    <property type="nucleotide sequence ID" value="NC_013642.1"/>
</dbReference>
<dbReference type="EMBL" id="CP001839">
    <property type="protein sequence ID" value="ADA67714.1"/>
    <property type="molecule type" value="Genomic_DNA"/>
</dbReference>
<dbReference type="GO" id="GO:0007155">
    <property type="term" value="P:cell adhesion"/>
    <property type="evidence" value="ECO:0007669"/>
    <property type="project" value="InterPro"/>
</dbReference>
<feature type="coiled-coil region" evidence="5">
    <location>
        <begin position="47"/>
        <end position="77"/>
    </location>
</feature>
<evidence type="ECO:0000313" key="9">
    <source>
        <dbReference type="Proteomes" id="UP000000940"/>
    </source>
</evidence>
<protein>
    <recommendedName>
        <fullName evidence="5">Flagellar hook-associated protein 2</fullName>
        <shortName evidence="5">HAP2</shortName>
    </recommendedName>
    <alternativeName>
        <fullName evidence="5">Flagellar cap protein</fullName>
    </alternativeName>
</protein>
<dbReference type="GO" id="GO:0005576">
    <property type="term" value="C:extracellular region"/>
    <property type="evidence" value="ECO:0007669"/>
    <property type="project" value="UniProtKB-SubCell"/>
</dbReference>
<organism evidence="8 9">
    <name type="scientific">Thermotoga petrophila (strain ATCC BAA-489 / DSM 13996 / JCM 10882 / RKU-10)</name>
    <name type="common">Thermotoga naphthophila</name>
    <dbReference type="NCBI Taxonomy" id="590168"/>
    <lineage>
        <taxon>Bacteria</taxon>
        <taxon>Thermotogati</taxon>
        <taxon>Thermotogota</taxon>
        <taxon>Thermotogae</taxon>
        <taxon>Thermotogales</taxon>
        <taxon>Thermotogaceae</taxon>
        <taxon>Thermotoga</taxon>
    </lineage>
</organism>
<dbReference type="Proteomes" id="UP000000940">
    <property type="component" value="Chromosome"/>
</dbReference>
<dbReference type="InterPro" id="IPR040026">
    <property type="entry name" value="FliD"/>
</dbReference>
<dbReference type="PANTHER" id="PTHR30288">
    <property type="entry name" value="FLAGELLAR CAP/ASSEMBLY PROTEIN FLID"/>
    <property type="match status" value="1"/>
</dbReference>
<comment type="function">
    <text evidence="5">Required for morphogenesis and for the elongation of the flagellar filament by facilitating polymerization of the flagellin monomers at the tip of growing filament. Forms a capping structure, which prevents flagellin subunits (transported through the central channel of the flagellum) from leaking out without polymerization at the distal end.</text>
</comment>
<keyword evidence="8" id="KW-0969">Cilium</keyword>
<keyword evidence="8" id="KW-0966">Cell projection</keyword>
<dbReference type="Pfam" id="PF02465">
    <property type="entry name" value="FliD_N"/>
    <property type="match status" value="1"/>
</dbReference>
<evidence type="ECO:0000259" key="7">
    <source>
        <dbReference type="Pfam" id="PF07195"/>
    </source>
</evidence>
<comment type="subunit">
    <text evidence="2 5">Homopentamer.</text>
</comment>
<evidence type="ECO:0000256" key="1">
    <source>
        <dbReference type="ARBA" id="ARBA00009764"/>
    </source>
</evidence>
<evidence type="ECO:0000256" key="2">
    <source>
        <dbReference type="ARBA" id="ARBA00011255"/>
    </source>
</evidence>
<dbReference type="KEGG" id="tnp:Tnap_1642"/>
<keyword evidence="9" id="KW-1185">Reference proteome</keyword>
<keyword evidence="5" id="KW-0964">Secreted</keyword>
<dbReference type="Pfam" id="PF07196">
    <property type="entry name" value="Flagellin_IN"/>
    <property type="match status" value="2"/>
</dbReference>
<dbReference type="GO" id="GO:0009424">
    <property type="term" value="C:bacterial-type flagellum hook"/>
    <property type="evidence" value="ECO:0007669"/>
    <property type="project" value="UniProtKB-UniRule"/>
</dbReference>
<dbReference type="AlphaFoldDB" id="D2C4R0"/>
<dbReference type="InterPro" id="IPR010809">
    <property type="entry name" value="FliD_C"/>
</dbReference>
<dbReference type="Pfam" id="PF07195">
    <property type="entry name" value="FliD_C"/>
    <property type="match status" value="1"/>
</dbReference>
<dbReference type="GO" id="GO:0071973">
    <property type="term" value="P:bacterial-type flagellum-dependent cell motility"/>
    <property type="evidence" value="ECO:0007669"/>
    <property type="project" value="TreeGrafter"/>
</dbReference>
<sequence length="608" mass="67541">MDLSKIASTINMRYYSQLGGFQVGGAVSGLDTQSIINAILEAESQPLQNLTEKYEKYELMQKAYEEVKTKLREFRDLVYSFKLQSTVVQKTAVSSSSLLSAEASSVAVTGVYHVKIVRTATYTTLAGANEVVPSPDSTKTFGELNYMYTPQEGTVRLYNNDTGNYVDVQVLSTDTIDDIVNKLNSALSSVGITGSASYDTNTGKLSITSDKNFSLVDITGNFTKVFHLDEASLNYSSGNYSLTSTASVSGLSTVKTLLQIATYTSKTIISGKVKINGVEIEFDQNETLSSLIKKINDSEAGVTVSYDYHANRVVITSKTSGPEAITLEDTDGTGLFSLLGIENHSLFVGQKAHLQISMDGTNWVDVYSNTNDVEYNGVTFHISGVTSETITVDVKIDTDAIVEKIKGFVDKWNETMDYLNEKLTEEPVTDKSEEEMTEEEKMKGVLKGDDLLEEIFSRLRGFITYKAEGDINYLWELGISTGDIGTGYENMMKGHLEVDEEKLKQIVEEDLNKVWEFFGGANGFATQLDDYLWEQVKFNGRIDQFAGISGRIEREQRFLATQIASWIERLSKREQELWRKFSAMEEVISQLQSQGSWISQALQGSNNK</sequence>
<dbReference type="HOGENOM" id="CLU_015182_0_2_0"/>
<reference evidence="8 9" key="1">
    <citation type="submission" date="2009-12" db="EMBL/GenBank/DDBJ databases">
        <title>Complete sequence of Thermotoga petrophila RKU-1.</title>
        <authorList>
            <consortium name="US DOE Joint Genome Institute"/>
            <person name="Lucas S."/>
            <person name="Copeland A."/>
            <person name="Lapidus A."/>
            <person name="Glavina del Rio T."/>
            <person name="Dalin E."/>
            <person name="Tice H."/>
            <person name="Bruce D."/>
            <person name="Goodwin L."/>
            <person name="Pitluck S."/>
            <person name="Munk A.C."/>
            <person name="Brettin T."/>
            <person name="Detter J.C."/>
            <person name="Han C."/>
            <person name="Tapia R."/>
            <person name="Larimer F."/>
            <person name="Land M."/>
            <person name="Hauser L."/>
            <person name="Kyrpides N."/>
            <person name="Mikhailova N."/>
            <person name="Nelson K.E."/>
            <person name="Gogarten J.P."/>
            <person name="Noll K.M."/>
        </authorList>
    </citation>
    <scope>NUCLEOTIDE SEQUENCE [LARGE SCALE GENOMIC DNA]</scope>
    <source>
        <strain evidence="9">ATCC BAA-489 / DSM 13996 / JCM 10882 / RKU-10</strain>
    </source>
</reference>
<evidence type="ECO:0000256" key="4">
    <source>
        <dbReference type="ARBA" id="ARBA00023143"/>
    </source>
</evidence>
<proteinExistence type="inferred from homology"/>
<keyword evidence="4 5" id="KW-0975">Bacterial flagellum</keyword>
<feature type="domain" description="Flagellar hook-associated protein 2 C-terminal" evidence="7">
    <location>
        <begin position="349"/>
        <end position="593"/>
    </location>
</feature>
<dbReference type="GO" id="GO:0009421">
    <property type="term" value="C:bacterial-type flagellum filament cap"/>
    <property type="evidence" value="ECO:0007669"/>
    <property type="project" value="InterPro"/>
</dbReference>
<accession>D2C4R0</accession>
<comment type="similarity">
    <text evidence="1 5">Belongs to the FliD family.</text>
</comment>
<evidence type="ECO:0000259" key="6">
    <source>
        <dbReference type="Pfam" id="PF02465"/>
    </source>
</evidence>
<evidence type="ECO:0000256" key="5">
    <source>
        <dbReference type="RuleBase" id="RU362066"/>
    </source>
</evidence>
<dbReference type="InterPro" id="IPR003481">
    <property type="entry name" value="FliD_N"/>
</dbReference>
<feature type="domain" description="Flagellar hook-associated protein 2 N-terminal" evidence="6">
    <location>
        <begin position="28"/>
        <end position="121"/>
    </location>
</feature>
<dbReference type="PANTHER" id="PTHR30288:SF0">
    <property type="entry name" value="FLAGELLAR HOOK-ASSOCIATED PROTEIN 2"/>
    <property type="match status" value="1"/>
</dbReference>
<comment type="subcellular location">
    <subcellularLocation>
        <location evidence="5">Secreted</location>
    </subcellularLocation>
    <subcellularLocation>
        <location evidence="5">Bacterial flagellum</location>
    </subcellularLocation>
</comment>
<evidence type="ECO:0000313" key="8">
    <source>
        <dbReference type="EMBL" id="ADA67714.1"/>
    </source>
</evidence>
<evidence type="ECO:0000256" key="3">
    <source>
        <dbReference type="ARBA" id="ARBA00023054"/>
    </source>
</evidence>
<name>D2C4R0_THEP2</name>
<dbReference type="InterPro" id="IPR010810">
    <property type="entry name" value="Flagellin_hook_IN_motif"/>
</dbReference>